<comment type="caution">
    <text evidence="1">The sequence shown here is derived from an EMBL/GenBank/DDBJ whole genome shotgun (WGS) entry which is preliminary data.</text>
</comment>
<accession>A0A9P8Q2D9</accession>
<proteinExistence type="predicted"/>
<protein>
    <submittedName>
        <fullName evidence="1">Uncharacterized protein</fullName>
    </submittedName>
</protein>
<sequence length="141" mass="15223">MASFRPFLLYLETASLIEASEMSMPTYSPTLAISHLLISPPLPHPKSKTRSPAYGLTLLLWSLKREEYADVLLEFSCGLFNGLVEVRWASLVSEVVEADEADSGSSFDGAGASSDSWKVGRGFDSTVLVSDLESSSAIVLC</sequence>
<reference evidence="1" key="1">
    <citation type="journal article" date="2021" name="Open Biol.">
        <title>Shared evolutionary footprints suggest mitochondrial oxidative damage underlies multiple complex I losses in fungi.</title>
        <authorList>
            <person name="Schikora-Tamarit M.A."/>
            <person name="Marcet-Houben M."/>
            <person name="Nosek J."/>
            <person name="Gabaldon T."/>
        </authorList>
    </citation>
    <scope>NUCLEOTIDE SEQUENCE</scope>
    <source>
        <strain evidence="1">CBS2887</strain>
    </source>
</reference>
<dbReference type="Proteomes" id="UP000774326">
    <property type="component" value="Unassembled WGS sequence"/>
</dbReference>
<organism evidence="1 2">
    <name type="scientific">Wickerhamomyces pijperi</name>
    <name type="common">Yeast</name>
    <name type="synonym">Pichia pijperi</name>
    <dbReference type="NCBI Taxonomy" id="599730"/>
    <lineage>
        <taxon>Eukaryota</taxon>
        <taxon>Fungi</taxon>
        <taxon>Dikarya</taxon>
        <taxon>Ascomycota</taxon>
        <taxon>Saccharomycotina</taxon>
        <taxon>Saccharomycetes</taxon>
        <taxon>Phaffomycetales</taxon>
        <taxon>Wickerhamomycetaceae</taxon>
        <taxon>Wickerhamomyces</taxon>
    </lineage>
</organism>
<dbReference type="EMBL" id="JAEUBG010003417">
    <property type="protein sequence ID" value="KAH3682751.1"/>
    <property type="molecule type" value="Genomic_DNA"/>
</dbReference>
<evidence type="ECO:0000313" key="2">
    <source>
        <dbReference type="Proteomes" id="UP000774326"/>
    </source>
</evidence>
<gene>
    <name evidence="1" type="ORF">WICPIJ_006286</name>
</gene>
<evidence type="ECO:0000313" key="1">
    <source>
        <dbReference type="EMBL" id="KAH3682751.1"/>
    </source>
</evidence>
<dbReference type="AlphaFoldDB" id="A0A9P8Q2D9"/>
<name>A0A9P8Q2D9_WICPI</name>
<keyword evidence="2" id="KW-1185">Reference proteome</keyword>
<reference evidence="1" key="2">
    <citation type="submission" date="2021-01" db="EMBL/GenBank/DDBJ databases">
        <authorList>
            <person name="Schikora-Tamarit M.A."/>
        </authorList>
    </citation>
    <scope>NUCLEOTIDE SEQUENCE</scope>
    <source>
        <strain evidence="1">CBS2887</strain>
    </source>
</reference>